<reference evidence="5" key="1">
    <citation type="submission" date="2010-02" db="EMBL/GenBank/DDBJ databases">
        <title>Complete sequence of Desulfurivibrio alkaliphilus AHT2.</title>
        <authorList>
            <consortium name="US DOE Joint Genome Institute"/>
            <person name="Pitluck S."/>
            <person name="Chertkov O."/>
            <person name="Detter J.C."/>
            <person name="Han C."/>
            <person name="Tapia R."/>
            <person name="Larimer F."/>
            <person name="Land M."/>
            <person name="Hauser L."/>
            <person name="Kyrpides N."/>
            <person name="Mikhailova N."/>
            <person name="Sorokin D.Y."/>
            <person name="Muyzer G."/>
            <person name="Woyke T."/>
        </authorList>
    </citation>
    <scope>NUCLEOTIDE SEQUENCE [LARGE SCALE GENOMIC DNA]</scope>
    <source>
        <strain evidence="5">DSM 19089 / UNIQEM U267 / AHT2</strain>
    </source>
</reference>
<dbReference type="PANTHER" id="PTHR43384:SF4">
    <property type="entry name" value="CELLULOSE BIOSYNTHESIS PROTEIN BCSQ-RELATED"/>
    <property type="match status" value="1"/>
</dbReference>
<feature type="domain" description="AAA" evidence="3">
    <location>
        <begin position="14"/>
        <end position="168"/>
    </location>
</feature>
<evidence type="ECO:0000256" key="1">
    <source>
        <dbReference type="ARBA" id="ARBA00022741"/>
    </source>
</evidence>
<keyword evidence="1" id="KW-0547">Nucleotide-binding</keyword>
<dbReference type="AlphaFoldDB" id="D6Z028"/>
<keyword evidence="2 4" id="KW-0067">ATP-binding</keyword>
<dbReference type="SUPFAM" id="SSF52540">
    <property type="entry name" value="P-loop containing nucleoside triphosphate hydrolases"/>
    <property type="match status" value="1"/>
</dbReference>
<evidence type="ECO:0000259" key="3">
    <source>
        <dbReference type="Pfam" id="PF13614"/>
    </source>
</evidence>
<dbReference type="KEGG" id="dak:DaAHT2_2396"/>
<dbReference type="OrthoDB" id="9773088at2"/>
<evidence type="ECO:0000313" key="4">
    <source>
        <dbReference type="EMBL" id="ADH87061.1"/>
    </source>
</evidence>
<dbReference type="HOGENOM" id="CLU_037612_0_2_7"/>
<dbReference type="InterPro" id="IPR025669">
    <property type="entry name" value="AAA_dom"/>
</dbReference>
<accession>D6Z028</accession>
<dbReference type="GO" id="GO:0051782">
    <property type="term" value="P:negative regulation of cell division"/>
    <property type="evidence" value="ECO:0007669"/>
    <property type="project" value="TreeGrafter"/>
</dbReference>
<proteinExistence type="predicted"/>
<protein>
    <submittedName>
        <fullName evidence="4">ATP-binding protein</fullName>
    </submittedName>
</protein>
<dbReference type="InterPro" id="IPR027417">
    <property type="entry name" value="P-loop_NTPase"/>
</dbReference>
<dbReference type="Gene3D" id="3.40.50.300">
    <property type="entry name" value="P-loop containing nucleotide triphosphate hydrolases"/>
    <property type="match status" value="1"/>
</dbReference>
<dbReference type="GO" id="GO:0005829">
    <property type="term" value="C:cytosol"/>
    <property type="evidence" value="ECO:0007669"/>
    <property type="project" value="TreeGrafter"/>
</dbReference>
<dbReference type="InParanoid" id="D6Z028"/>
<evidence type="ECO:0000313" key="5">
    <source>
        <dbReference type="Proteomes" id="UP000001508"/>
    </source>
</evidence>
<dbReference type="GO" id="GO:0009898">
    <property type="term" value="C:cytoplasmic side of plasma membrane"/>
    <property type="evidence" value="ECO:0007669"/>
    <property type="project" value="TreeGrafter"/>
</dbReference>
<name>D6Z028_DESAT</name>
<dbReference type="PANTHER" id="PTHR43384">
    <property type="entry name" value="SEPTUM SITE-DETERMINING PROTEIN MIND HOMOLOG, CHLOROPLASTIC-RELATED"/>
    <property type="match status" value="1"/>
</dbReference>
<keyword evidence="5" id="KW-1185">Reference proteome</keyword>
<dbReference type="eggNOG" id="COG0455">
    <property type="taxonomic scope" value="Bacteria"/>
</dbReference>
<dbReference type="GO" id="GO:0016887">
    <property type="term" value="F:ATP hydrolysis activity"/>
    <property type="evidence" value="ECO:0007669"/>
    <property type="project" value="TreeGrafter"/>
</dbReference>
<dbReference type="Pfam" id="PF13614">
    <property type="entry name" value="AAA_31"/>
    <property type="match status" value="1"/>
</dbReference>
<gene>
    <name evidence="4" type="ordered locus">DaAHT2_2396</name>
</gene>
<sequence length="314" mass="35257">MTASNQSALQQKEIWSIGGGKGGIGKSLIACNIAIILSRLNKKVLLVDADLGGANVHTTLGLETPEVTLSDFIKRRTENLNEVITDTGISNLQIISGARDFLDAANPVHGQKDRLLRHLGKIEADYIILDLGAGTSFNVLDFFLFSDHGLLVVLPEPTSIENVYRFIKSAFYRKFRATVENHALKEVVEAAKDQKNTLGLKTPHDLLQCIKGMEPEAGRRLEAEIKTFKPKLIINQVRSREDIRLGFSMRSAAKLYFGIDLEYPGYIEYDDCVWQSIRRRRPLALEHPDSRPHRSLEHIVQNLLLCRQLESPFA</sequence>
<dbReference type="STRING" id="589865.DaAHT2_2396"/>
<dbReference type="InterPro" id="IPR050625">
    <property type="entry name" value="ParA/MinD_ATPase"/>
</dbReference>
<dbReference type="EMBL" id="CP001940">
    <property type="protein sequence ID" value="ADH87061.1"/>
    <property type="molecule type" value="Genomic_DNA"/>
</dbReference>
<dbReference type="GO" id="GO:0005524">
    <property type="term" value="F:ATP binding"/>
    <property type="evidence" value="ECO:0007669"/>
    <property type="project" value="UniProtKB-KW"/>
</dbReference>
<dbReference type="RefSeq" id="WP_013164573.1">
    <property type="nucleotide sequence ID" value="NC_014216.1"/>
</dbReference>
<dbReference type="Proteomes" id="UP000001508">
    <property type="component" value="Chromosome"/>
</dbReference>
<evidence type="ECO:0000256" key="2">
    <source>
        <dbReference type="ARBA" id="ARBA00022840"/>
    </source>
</evidence>
<organism evidence="4 5">
    <name type="scientific">Desulfurivibrio alkaliphilus (strain DSM 19089 / UNIQEM U267 / AHT2)</name>
    <dbReference type="NCBI Taxonomy" id="589865"/>
    <lineage>
        <taxon>Bacteria</taxon>
        <taxon>Pseudomonadati</taxon>
        <taxon>Thermodesulfobacteriota</taxon>
        <taxon>Desulfobulbia</taxon>
        <taxon>Desulfobulbales</taxon>
        <taxon>Desulfobulbaceae</taxon>
        <taxon>Desulfurivibrio</taxon>
    </lineage>
</organism>